<organism evidence="6 7">
    <name type="scientific">Urbifossiella limnaea</name>
    <dbReference type="NCBI Taxonomy" id="2528023"/>
    <lineage>
        <taxon>Bacteria</taxon>
        <taxon>Pseudomonadati</taxon>
        <taxon>Planctomycetota</taxon>
        <taxon>Planctomycetia</taxon>
        <taxon>Gemmatales</taxon>
        <taxon>Gemmataceae</taxon>
        <taxon>Urbifossiella</taxon>
    </lineage>
</organism>
<dbReference type="OrthoDB" id="9805933at2"/>
<protein>
    <recommendedName>
        <fullName evidence="5">S-adenosylmethionine:tRNA ribosyltransferase-isomerase</fullName>
        <ecNumber evidence="5">2.4.99.17</ecNumber>
    </recommendedName>
    <alternativeName>
        <fullName evidence="5">Queuosine biosynthesis protein QueA</fullName>
    </alternativeName>
</protein>
<dbReference type="InterPro" id="IPR003699">
    <property type="entry name" value="QueA"/>
</dbReference>
<dbReference type="UniPathway" id="UPA00392"/>
<dbReference type="NCBIfam" id="TIGR00113">
    <property type="entry name" value="queA"/>
    <property type="match status" value="1"/>
</dbReference>
<comment type="subcellular location">
    <subcellularLocation>
        <location evidence="5">Cytoplasm</location>
    </subcellularLocation>
</comment>
<dbReference type="PANTHER" id="PTHR30307">
    <property type="entry name" value="S-ADENOSYLMETHIONINE:TRNA RIBOSYLTRANSFERASE-ISOMERASE"/>
    <property type="match status" value="1"/>
</dbReference>
<dbReference type="GO" id="GO:0005737">
    <property type="term" value="C:cytoplasm"/>
    <property type="evidence" value="ECO:0007669"/>
    <property type="project" value="UniProtKB-SubCell"/>
</dbReference>
<keyword evidence="3 5" id="KW-0949">S-adenosyl-L-methionine</keyword>
<keyword evidence="2 5" id="KW-0808">Transferase</keyword>
<gene>
    <name evidence="5 6" type="primary">queA</name>
    <name evidence="6" type="ORF">ETAA1_54890</name>
</gene>
<dbReference type="HAMAP" id="MF_00113">
    <property type="entry name" value="QueA"/>
    <property type="match status" value="1"/>
</dbReference>
<evidence type="ECO:0000313" key="7">
    <source>
        <dbReference type="Proteomes" id="UP000319576"/>
    </source>
</evidence>
<dbReference type="GO" id="GO:0051075">
    <property type="term" value="F:S-adenosylmethionine:tRNA ribosyltransferase-isomerase activity"/>
    <property type="evidence" value="ECO:0007669"/>
    <property type="project" value="UniProtKB-EC"/>
</dbReference>
<comment type="similarity">
    <text evidence="5">Belongs to the QueA family.</text>
</comment>
<evidence type="ECO:0000256" key="1">
    <source>
        <dbReference type="ARBA" id="ARBA00022490"/>
    </source>
</evidence>
<evidence type="ECO:0000256" key="3">
    <source>
        <dbReference type="ARBA" id="ARBA00022691"/>
    </source>
</evidence>
<keyword evidence="6" id="KW-0328">Glycosyltransferase</keyword>
<keyword evidence="6" id="KW-0413">Isomerase</keyword>
<keyword evidence="7" id="KW-1185">Reference proteome</keyword>
<reference evidence="6 7" key="1">
    <citation type="submission" date="2019-02" db="EMBL/GenBank/DDBJ databases">
        <title>Deep-cultivation of Planctomycetes and their phenomic and genomic characterization uncovers novel biology.</title>
        <authorList>
            <person name="Wiegand S."/>
            <person name="Jogler M."/>
            <person name="Boedeker C."/>
            <person name="Pinto D."/>
            <person name="Vollmers J."/>
            <person name="Rivas-Marin E."/>
            <person name="Kohn T."/>
            <person name="Peeters S.H."/>
            <person name="Heuer A."/>
            <person name="Rast P."/>
            <person name="Oberbeckmann S."/>
            <person name="Bunk B."/>
            <person name="Jeske O."/>
            <person name="Meyerdierks A."/>
            <person name="Storesund J.E."/>
            <person name="Kallscheuer N."/>
            <person name="Luecker S."/>
            <person name="Lage O.M."/>
            <person name="Pohl T."/>
            <person name="Merkel B.J."/>
            <person name="Hornburger P."/>
            <person name="Mueller R.-W."/>
            <person name="Bruemmer F."/>
            <person name="Labrenz M."/>
            <person name="Spormann A.M."/>
            <person name="Op den Camp H."/>
            <person name="Overmann J."/>
            <person name="Amann R."/>
            <person name="Jetten M.S.M."/>
            <person name="Mascher T."/>
            <person name="Medema M.H."/>
            <person name="Devos D.P."/>
            <person name="Kaster A.-K."/>
            <person name="Ovreas L."/>
            <person name="Rohde M."/>
            <person name="Galperin M.Y."/>
            <person name="Jogler C."/>
        </authorList>
    </citation>
    <scope>NUCLEOTIDE SEQUENCE [LARGE SCALE GENOMIC DNA]</scope>
    <source>
        <strain evidence="6 7">ETA_A1</strain>
    </source>
</reference>
<dbReference type="GO" id="GO:0008616">
    <property type="term" value="P:tRNA queuosine(34) biosynthetic process"/>
    <property type="evidence" value="ECO:0007669"/>
    <property type="project" value="UniProtKB-UniRule"/>
</dbReference>
<dbReference type="NCBIfam" id="NF001140">
    <property type="entry name" value="PRK00147.1"/>
    <property type="match status" value="1"/>
</dbReference>
<keyword evidence="4 5" id="KW-0671">Queuosine biosynthesis</keyword>
<evidence type="ECO:0000313" key="6">
    <source>
        <dbReference type="EMBL" id="QDU23489.1"/>
    </source>
</evidence>
<dbReference type="InterPro" id="IPR036100">
    <property type="entry name" value="QueA_sf"/>
</dbReference>
<dbReference type="KEGG" id="uli:ETAA1_54890"/>
<dbReference type="Pfam" id="PF02547">
    <property type="entry name" value="Queuosine_synth"/>
    <property type="match status" value="1"/>
</dbReference>
<evidence type="ECO:0000256" key="4">
    <source>
        <dbReference type="ARBA" id="ARBA00022785"/>
    </source>
</evidence>
<dbReference type="EMBL" id="CP036273">
    <property type="protein sequence ID" value="QDU23489.1"/>
    <property type="molecule type" value="Genomic_DNA"/>
</dbReference>
<comment type="subunit">
    <text evidence="5">Monomer.</text>
</comment>
<dbReference type="PANTHER" id="PTHR30307:SF0">
    <property type="entry name" value="S-ADENOSYLMETHIONINE:TRNA RIBOSYLTRANSFERASE-ISOMERASE"/>
    <property type="match status" value="1"/>
</dbReference>
<name>A0A517Y142_9BACT</name>
<dbReference type="AlphaFoldDB" id="A0A517Y142"/>
<dbReference type="Gene3D" id="2.40.10.240">
    <property type="entry name" value="QueA-like"/>
    <property type="match status" value="1"/>
</dbReference>
<dbReference type="SUPFAM" id="SSF111337">
    <property type="entry name" value="QueA-like"/>
    <property type="match status" value="1"/>
</dbReference>
<dbReference type="RefSeq" id="WP_145243730.1">
    <property type="nucleotide sequence ID" value="NZ_CP036273.1"/>
</dbReference>
<dbReference type="InterPro" id="IPR042118">
    <property type="entry name" value="QueA_dom1"/>
</dbReference>
<proteinExistence type="inferred from homology"/>
<dbReference type="InterPro" id="IPR042119">
    <property type="entry name" value="QueA_dom2"/>
</dbReference>
<dbReference type="EC" id="2.4.99.17" evidence="5"/>
<evidence type="ECO:0000256" key="2">
    <source>
        <dbReference type="ARBA" id="ARBA00022679"/>
    </source>
</evidence>
<comment type="catalytic activity">
    <reaction evidence="5">
        <text>7-aminomethyl-7-carbaguanosine(34) in tRNA + S-adenosyl-L-methionine = epoxyqueuosine(34) in tRNA + adenine + L-methionine + 2 H(+)</text>
        <dbReference type="Rhea" id="RHEA:32155"/>
        <dbReference type="Rhea" id="RHEA-COMP:10342"/>
        <dbReference type="Rhea" id="RHEA-COMP:18582"/>
        <dbReference type="ChEBI" id="CHEBI:15378"/>
        <dbReference type="ChEBI" id="CHEBI:16708"/>
        <dbReference type="ChEBI" id="CHEBI:57844"/>
        <dbReference type="ChEBI" id="CHEBI:59789"/>
        <dbReference type="ChEBI" id="CHEBI:82833"/>
        <dbReference type="ChEBI" id="CHEBI:194443"/>
        <dbReference type="EC" id="2.4.99.17"/>
    </reaction>
</comment>
<accession>A0A517Y142</accession>
<evidence type="ECO:0000256" key="5">
    <source>
        <dbReference type="HAMAP-Rule" id="MF_00113"/>
    </source>
</evidence>
<dbReference type="Gene3D" id="3.40.1780.10">
    <property type="entry name" value="QueA-like"/>
    <property type="match status" value="1"/>
</dbReference>
<keyword evidence="1 5" id="KW-0963">Cytoplasm</keyword>
<sequence>MFFDYPLPDRLVAQHPAERRDESRLLVVRRATGALEHRVFRELPELLSAGDLLALNDTKVIPARVVGRREATGGKWEGLFVREAAGGLWELLAQTRGYAQPGETFALDPGPLRLTLRGRTPDRHWLMEPDRPGTPAELLAVSGHVPLPPYIRKGRAADTDRTRYQTVFAAADGSVAAPTAGLHFTPELLARLAAAGVSDTRVTLHVGLGTFALVKAADPTQHAIHSEWCEVTEGAAAAVAACKARGGRVVAVGTTATRTLETAAQGGTVAPYRGETDLFIHAPFTFRAVDALVTNFHLPRTTLLLLVGAFAGGELLRRAYAEAVAREYRFFSYGDAMLVL</sequence>
<dbReference type="Proteomes" id="UP000319576">
    <property type="component" value="Chromosome"/>
</dbReference>
<comment type="pathway">
    <text evidence="5">tRNA modification; tRNA-queuosine biosynthesis.</text>
</comment>
<comment type="function">
    <text evidence="5">Transfers and isomerizes the ribose moiety from AdoMet to the 7-aminomethyl group of 7-deazaguanine (preQ1-tRNA) to give epoxyqueuosine (oQ-tRNA).</text>
</comment>